<proteinExistence type="predicted"/>
<gene>
    <name evidence="1" type="ORF">SAMN06296052_11450</name>
</gene>
<keyword evidence="2" id="KW-1185">Reference proteome</keyword>
<dbReference type="RefSeq" id="WP_144266325.1">
    <property type="nucleotide sequence ID" value="NZ_FZOQ01000014.1"/>
</dbReference>
<sequence>MNTQTQQQPKTVRQMMPPNYLPELVKRTGMATNTIYRAVKYEQKNSKAWPHILKLIKEYQEQQEEEKRLLSAS</sequence>
<dbReference type="Proteomes" id="UP000198432">
    <property type="component" value="Unassembled WGS sequence"/>
</dbReference>
<evidence type="ECO:0000313" key="1">
    <source>
        <dbReference type="EMBL" id="SNS82203.1"/>
    </source>
</evidence>
<protein>
    <submittedName>
        <fullName evidence="1">Uncharacterized protein</fullName>
    </submittedName>
</protein>
<accession>A0A239HMX6</accession>
<dbReference type="EMBL" id="FZOQ01000014">
    <property type="protein sequence ID" value="SNS82203.1"/>
    <property type="molecule type" value="Genomic_DNA"/>
</dbReference>
<organism evidence="1 2">
    <name type="scientific">Pontibacter ummariensis</name>
    <dbReference type="NCBI Taxonomy" id="1610492"/>
    <lineage>
        <taxon>Bacteria</taxon>
        <taxon>Pseudomonadati</taxon>
        <taxon>Bacteroidota</taxon>
        <taxon>Cytophagia</taxon>
        <taxon>Cytophagales</taxon>
        <taxon>Hymenobacteraceae</taxon>
        <taxon>Pontibacter</taxon>
    </lineage>
</organism>
<evidence type="ECO:0000313" key="2">
    <source>
        <dbReference type="Proteomes" id="UP000198432"/>
    </source>
</evidence>
<name>A0A239HMX6_9BACT</name>
<dbReference type="AlphaFoldDB" id="A0A239HMX6"/>
<reference evidence="2" key="1">
    <citation type="submission" date="2017-06" db="EMBL/GenBank/DDBJ databases">
        <authorList>
            <person name="Varghese N."/>
            <person name="Submissions S."/>
        </authorList>
    </citation>
    <scope>NUCLEOTIDE SEQUENCE [LARGE SCALE GENOMIC DNA]</scope>
    <source>
        <strain evidence="2">NKM1</strain>
    </source>
</reference>